<keyword evidence="3" id="KW-0963">Cytoplasm</keyword>
<gene>
    <name evidence="12" type="primary">LOC113792000</name>
</gene>
<evidence type="ECO:0000313" key="11">
    <source>
        <dbReference type="Proteomes" id="UP000515146"/>
    </source>
</evidence>
<evidence type="ECO:0000256" key="8">
    <source>
        <dbReference type="PROSITE-ProRule" id="PRU00176"/>
    </source>
</evidence>
<evidence type="ECO:0000256" key="4">
    <source>
        <dbReference type="ARBA" id="ARBA00022664"/>
    </source>
</evidence>
<keyword evidence="4" id="KW-0507">mRNA processing</keyword>
<dbReference type="PROSITE" id="PS50102">
    <property type="entry name" value="RRM"/>
    <property type="match status" value="1"/>
</dbReference>
<evidence type="ECO:0000256" key="6">
    <source>
        <dbReference type="ARBA" id="ARBA00023187"/>
    </source>
</evidence>
<protein>
    <submittedName>
        <fullName evidence="12">ELAV-like protein 2 isoform X1</fullName>
    </submittedName>
</protein>
<evidence type="ECO:0000256" key="9">
    <source>
        <dbReference type="SAM" id="MobiDB-lite"/>
    </source>
</evidence>
<dbReference type="SUPFAM" id="SSF54928">
    <property type="entry name" value="RNA-binding domain, RBD"/>
    <property type="match status" value="1"/>
</dbReference>
<dbReference type="KEGG" id="dpte:113792000"/>
<keyword evidence="11" id="KW-1185">Reference proteome</keyword>
<dbReference type="GO" id="GO:0005634">
    <property type="term" value="C:nucleus"/>
    <property type="evidence" value="ECO:0007669"/>
    <property type="project" value="UniProtKB-SubCell"/>
</dbReference>
<dbReference type="PANTHER" id="PTHR15597">
    <property type="entry name" value="ATAXIN 2-BINDING PROTEIN 1-RELATED"/>
    <property type="match status" value="1"/>
</dbReference>
<sequence length="450" mass="50940">MNYLNQPLQSLKPIKYSYTRFSPTKVESKPFPRFGNSLDSFLYEFVYCPAIHYQLSREYLWSYKSTDQVRKIFVPINEDGCLQPFVQFSPSDDGRRKLTSVELLKRSINEEWRELNQEIWKFVNGYNDYSMGQKPCKIARFNSTGSHCDFGADSTLPFYSSILPKFENQNSNFAIDSLDNDVFYNSSSTMNSLNNESFENFSSSFDLSANNHMANFNDISDISSRCATPSSGLCSNFSVFSSSPKSSTSLLNENLKQSNSQDAPNQSAMNSAWKIKNFQINTLPVNNLETLKPKRLHVSNIPFRYRDTDLQQLFEQYGHILNTEVIFNDRGSKGFGFVTFANGISADTARDCLNGQIIDGRKIEVNNATTRSSKKVNQYVYESSSQIDINNNNIDDAKLIQNHKNSSLTLSSSSSDVNSKGTDSHNPFKYKWNSMDTTTTATTSIPTSTS</sequence>
<evidence type="ECO:0000313" key="12">
    <source>
        <dbReference type="RefSeq" id="XP_027197663.1"/>
    </source>
</evidence>
<dbReference type="GO" id="GO:0006397">
    <property type="term" value="P:mRNA processing"/>
    <property type="evidence" value="ECO:0007669"/>
    <property type="project" value="UniProtKB-KW"/>
</dbReference>
<dbReference type="InParanoid" id="A0A6P6XX44"/>
<dbReference type="InterPro" id="IPR012677">
    <property type="entry name" value="Nucleotide-bd_a/b_plait_sf"/>
</dbReference>
<dbReference type="GO" id="GO:0007399">
    <property type="term" value="P:nervous system development"/>
    <property type="evidence" value="ECO:0007669"/>
    <property type="project" value="InterPro"/>
</dbReference>
<dbReference type="OrthoDB" id="5382468at2759"/>
<dbReference type="FunFam" id="3.30.70.330:FF:000375">
    <property type="entry name" value="RNA binding fox-1 homolog 1"/>
    <property type="match status" value="1"/>
</dbReference>
<evidence type="ECO:0000256" key="2">
    <source>
        <dbReference type="ARBA" id="ARBA00004496"/>
    </source>
</evidence>
<dbReference type="Pfam" id="PF00076">
    <property type="entry name" value="RRM_1"/>
    <property type="match status" value="1"/>
</dbReference>
<comment type="subcellular location">
    <subcellularLocation>
        <location evidence="2">Cytoplasm</location>
    </subcellularLocation>
    <subcellularLocation>
        <location evidence="1">Nucleus</location>
    </subcellularLocation>
</comment>
<evidence type="ECO:0000256" key="5">
    <source>
        <dbReference type="ARBA" id="ARBA00022884"/>
    </source>
</evidence>
<dbReference type="InterPro" id="IPR000504">
    <property type="entry name" value="RRM_dom"/>
</dbReference>
<dbReference type="GO" id="GO:0003729">
    <property type="term" value="F:mRNA binding"/>
    <property type="evidence" value="ECO:0007669"/>
    <property type="project" value="TreeGrafter"/>
</dbReference>
<keyword evidence="5 8" id="KW-0694">RNA-binding</keyword>
<dbReference type="AlphaFoldDB" id="A0A6P6XX44"/>
<keyword evidence="7" id="KW-0539">Nucleus</keyword>
<accession>A0A6P6XX44</accession>
<feature type="domain" description="RRM" evidence="10">
    <location>
        <begin position="294"/>
        <end position="370"/>
    </location>
</feature>
<dbReference type="Proteomes" id="UP000515146">
    <property type="component" value="Unplaced"/>
</dbReference>
<dbReference type="GO" id="GO:0005737">
    <property type="term" value="C:cytoplasm"/>
    <property type="evidence" value="ECO:0007669"/>
    <property type="project" value="UniProtKB-SubCell"/>
</dbReference>
<dbReference type="InterPro" id="IPR035979">
    <property type="entry name" value="RBD_domain_sf"/>
</dbReference>
<evidence type="ECO:0000256" key="1">
    <source>
        <dbReference type="ARBA" id="ARBA00004123"/>
    </source>
</evidence>
<dbReference type="InterPro" id="IPR047131">
    <property type="entry name" value="RBFOX1-like"/>
</dbReference>
<dbReference type="SMART" id="SM00360">
    <property type="entry name" value="RRM"/>
    <property type="match status" value="1"/>
</dbReference>
<dbReference type="GO" id="GO:0000381">
    <property type="term" value="P:regulation of alternative mRNA splicing, via spliceosome"/>
    <property type="evidence" value="ECO:0007669"/>
    <property type="project" value="InterPro"/>
</dbReference>
<proteinExistence type="predicted"/>
<feature type="compositionally biased region" description="Low complexity" evidence="9">
    <location>
        <begin position="408"/>
        <end position="421"/>
    </location>
</feature>
<evidence type="ECO:0000256" key="3">
    <source>
        <dbReference type="ARBA" id="ARBA00022490"/>
    </source>
</evidence>
<evidence type="ECO:0000256" key="7">
    <source>
        <dbReference type="ARBA" id="ARBA00023242"/>
    </source>
</evidence>
<evidence type="ECO:0000259" key="10">
    <source>
        <dbReference type="PROSITE" id="PS50102"/>
    </source>
</evidence>
<organism evidence="11 12">
    <name type="scientific">Dermatophagoides pteronyssinus</name>
    <name type="common">European house dust mite</name>
    <dbReference type="NCBI Taxonomy" id="6956"/>
    <lineage>
        <taxon>Eukaryota</taxon>
        <taxon>Metazoa</taxon>
        <taxon>Ecdysozoa</taxon>
        <taxon>Arthropoda</taxon>
        <taxon>Chelicerata</taxon>
        <taxon>Arachnida</taxon>
        <taxon>Acari</taxon>
        <taxon>Acariformes</taxon>
        <taxon>Sarcoptiformes</taxon>
        <taxon>Astigmata</taxon>
        <taxon>Psoroptidia</taxon>
        <taxon>Analgoidea</taxon>
        <taxon>Pyroglyphidae</taxon>
        <taxon>Dermatophagoidinae</taxon>
        <taxon>Dermatophagoides</taxon>
    </lineage>
</organism>
<dbReference type="Gene3D" id="3.30.70.330">
    <property type="match status" value="1"/>
</dbReference>
<keyword evidence="6" id="KW-0508">mRNA splicing</keyword>
<dbReference type="PANTHER" id="PTHR15597:SF22">
    <property type="entry name" value="RNA-BINDING FOX PROTEIN 1, ISOFORM H"/>
    <property type="match status" value="1"/>
</dbReference>
<feature type="region of interest" description="Disordered" evidence="9">
    <location>
        <begin position="408"/>
        <end position="432"/>
    </location>
</feature>
<reference evidence="12" key="1">
    <citation type="submission" date="2025-08" db="UniProtKB">
        <authorList>
            <consortium name="RefSeq"/>
        </authorList>
    </citation>
    <scope>IDENTIFICATION</scope>
    <source>
        <strain evidence="12">Airmid</strain>
    </source>
</reference>
<name>A0A6P6XX44_DERPT</name>
<dbReference type="RefSeq" id="XP_027197663.1">
    <property type="nucleotide sequence ID" value="XM_027341862.1"/>
</dbReference>
<dbReference type="GO" id="GO:0008380">
    <property type="term" value="P:RNA splicing"/>
    <property type="evidence" value="ECO:0007669"/>
    <property type="project" value="UniProtKB-KW"/>
</dbReference>